<dbReference type="CDD" id="cd03469">
    <property type="entry name" value="Rieske_RO_Alpha_N"/>
    <property type="match status" value="1"/>
</dbReference>
<dbReference type="InterPro" id="IPR017941">
    <property type="entry name" value="Rieske_2Fe-2S"/>
</dbReference>
<comment type="similarity">
    <text evidence="1">Belongs to the bacterial ring-hydroxylating dioxygenase alpha subunit family.</text>
</comment>
<dbReference type="PROSITE" id="PS51296">
    <property type="entry name" value="RIESKE"/>
    <property type="match status" value="1"/>
</dbReference>
<evidence type="ECO:0000256" key="7">
    <source>
        <dbReference type="ARBA" id="ARBA00023004"/>
    </source>
</evidence>
<keyword evidence="5 11" id="KW-0223">Dioxygenase</keyword>
<sequence>MSKSVSTMVGPQLLSEGRLPRDIFWSQEIYQLELERIFARAWVFIAHESQLPHTGSFLTTRIGEDEVIVVRNRDGRVGAFLNSCPHRGNRVCSAEVGVARGFVCNYHGWSFGLDGSLRGMHESGSYDREPGFDRSRLGLTPVAQVEGYKGLLFATFDPSAPALTEFLGDFTFYLDVMLDNDPGGTEFAGGCISSILGCNWKIAAENFAGDALHAGWTHASGAEAMLGGPVATLGDEANESYHVNTNGHCWEFNLDGVGNAATLGDKRIMNYLREQRGAFEARLGATRAKMVGSVSSANVFPNFSFLPGQNTFRTWQPLGPHKTELRTWVLVNCNAPQEVKDAWRKGAMLTFSPSGVFEMDDGENWEGSTHSNRGFVTRQQPLHYGLGLASRVDHPELPGNVYRGQINDANQRAFYHQWSKMMSSTDWAELLDKGPHDDTDR</sequence>
<dbReference type="Proteomes" id="UP000279275">
    <property type="component" value="Unassembled WGS sequence"/>
</dbReference>
<keyword evidence="8" id="KW-0411">Iron-sulfur</keyword>
<dbReference type="Pfam" id="PF00355">
    <property type="entry name" value="Rieske"/>
    <property type="match status" value="1"/>
</dbReference>
<dbReference type="GO" id="GO:0005506">
    <property type="term" value="F:iron ion binding"/>
    <property type="evidence" value="ECO:0007669"/>
    <property type="project" value="InterPro"/>
</dbReference>
<dbReference type="InterPro" id="IPR015879">
    <property type="entry name" value="Ring_hydroxy_dOase_asu_C_dom"/>
</dbReference>
<dbReference type="Gene3D" id="2.102.10.10">
    <property type="entry name" value="Rieske [2Fe-2S] iron-sulphur domain"/>
    <property type="match status" value="1"/>
</dbReference>
<keyword evidence="9" id="KW-0520">NAD</keyword>
<dbReference type="SUPFAM" id="SSF55961">
    <property type="entry name" value="Bet v1-like"/>
    <property type="match status" value="1"/>
</dbReference>
<dbReference type="GO" id="GO:0004497">
    <property type="term" value="F:monooxygenase activity"/>
    <property type="evidence" value="ECO:0007669"/>
    <property type="project" value="UniProtKB-ARBA"/>
</dbReference>
<keyword evidence="12" id="KW-1185">Reference proteome</keyword>
<keyword evidence="3" id="KW-0479">Metal-binding</keyword>
<dbReference type="GO" id="GO:0051537">
    <property type="term" value="F:2 iron, 2 sulfur cluster binding"/>
    <property type="evidence" value="ECO:0007669"/>
    <property type="project" value="UniProtKB-KW"/>
</dbReference>
<dbReference type="OrthoDB" id="5243643at2"/>
<dbReference type="RefSeq" id="WP_122188042.1">
    <property type="nucleotide sequence ID" value="NZ_RFFH01000004.1"/>
</dbReference>
<feature type="domain" description="Rieske" evidence="10">
    <location>
        <begin position="42"/>
        <end position="118"/>
    </location>
</feature>
<dbReference type="Pfam" id="PF00848">
    <property type="entry name" value="Ring_hydroxyl_A"/>
    <property type="match status" value="1"/>
</dbReference>
<evidence type="ECO:0000256" key="1">
    <source>
        <dbReference type="ARBA" id="ARBA00008751"/>
    </source>
</evidence>
<dbReference type="CDD" id="cd08881">
    <property type="entry name" value="RHO_alpha_C_NDO-like"/>
    <property type="match status" value="1"/>
</dbReference>
<evidence type="ECO:0000256" key="5">
    <source>
        <dbReference type="ARBA" id="ARBA00022964"/>
    </source>
</evidence>
<proteinExistence type="inferred from homology"/>
<dbReference type="SUPFAM" id="SSF50022">
    <property type="entry name" value="ISP domain"/>
    <property type="match status" value="1"/>
</dbReference>
<keyword evidence="4" id="KW-0058">Aromatic hydrocarbons catabolism</keyword>
<dbReference type="PANTHER" id="PTHR43756:SF1">
    <property type="entry name" value="3-PHENYLPROPIONATE_CINNAMIC ACID DIOXYGENASE SUBUNIT ALPHA"/>
    <property type="match status" value="1"/>
</dbReference>
<dbReference type="GO" id="GO:0051213">
    <property type="term" value="F:dioxygenase activity"/>
    <property type="evidence" value="ECO:0007669"/>
    <property type="project" value="UniProtKB-KW"/>
</dbReference>
<evidence type="ECO:0000313" key="12">
    <source>
        <dbReference type="Proteomes" id="UP000279275"/>
    </source>
</evidence>
<keyword evidence="7" id="KW-0408">Iron</keyword>
<evidence type="ECO:0000256" key="8">
    <source>
        <dbReference type="ARBA" id="ARBA00023014"/>
    </source>
</evidence>
<evidence type="ECO:0000256" key="3">
    <source>
        <dbReference type="ARBA" id="ARBA00022723"/>
    </source>
</evidence>
<evidence type="ECO:0000256" key="4">
    <source>
        <dbReference type="ARBA" id="ARBA00022797"/>
    </source>
</evidence>
<dbReference type="InterPro" id="IPR036922">
    <property type="entry name" value="Rieske_2Fe-2S_sf"/>
</dbReference>
<gene>
    <name evidence="11" type="ORF">EBN03_11855</name>
</gene>
<evidence type="ECO:0000259" key="10">
    <source>
        <dbReference type="PROSITE" id="PS51296"/>
    </source>
</evidence>
<accession>A0A3M2LD88</accession>
<dbReference type="GO" id="GO:0016705">
    <property type="term" value="F:oxidoreductase activity, acting on paired donors, with incorporation or reduction of molecular oxygen"/>
    <property type="evidence" value="ECO:0007669"/>
    <property type="project" value="UniProtKB-ARBA"/>
</dbReference>
<dbReference type="InterPro" id="IPR001663">
    <property type="entry name" value="Rng_hydr_dOase-A"/>
</dbReference>
<evidence type="ECO:0000313" key="11">
    <source>
        <dbReference type="EMBL" id="RMI32658.1"/>
    </source>
</evidence>
<comment type="caution">
    <text evidence="11">The sequence shown here is derived from an EMBL/GenBank/DDBJ whole genome shotgun (WGS) entry which is preliminary data.</text>
</comment>
<evidence type="ECO:0000256" key="6">
    <source>
        <dbReference type="ARBA" id="ARBA00023002"/>
    </source>
</evidence>
<protein>
    <submittedName>
        <fullName evidence="11">Aromatic ring-hydroxylating dioxygenase subunit alpha</fullName>
    </submittedName>
</protein>
<dbReference type="InterPro" id="IPR043266">
    <property type="entry name" value="RHO_NdoB-like_C"/>
</dbReference>
<evidence type="ECO:0000256" key="9">
    <source>
        <dbReference type="ARBA" id="ARBA00023027"/>
    </source>
</evidence>
<keyword evidence="2" id="KW-0001">2Fe-2S</keyword>
<dbReference type="Gene3D" id="3.90.380.10">
    <property type="entry name" value="Naphthalene 1,2-dioxygenase Alpha Subunit, Chain A, domain 1"/>
    <property type="match status" value="1"/>
</dbReference>
<dbReference type="AlphaFoldDB" id="A0A3M2LD88"/>
<dbReference type="PRINTS" id="PR00090">
    <property type="entry name" value="RNGDIOXGNASE"/>
</dbReference>
<keyword evidence="6" id="KW-0560">Oxidoreductase</keyword>
<evidence type="ECO:0000256" key="2">
    <source>
        <dbReference type="ARBA" id="ARBA00022714"/>
    </source>
</evidence>
<dbReference type="EMBL" id="RFFH01000004">
    <property type="protein sequence ID" value="RMI32658.1"/>
    <property type="molecule type" value="Genomic_DNA"/>
</dbReference>
<name>A0A3M2LD88_9NOCA</name>
<reference evidence="11 12" key="1">
    <citation type="submission" date="2018-10" db="EMBL/GenBank/DDBJ databases">
        <title>Isolation from cow dung.</title>
        <authorList>
            <person name="Ling L."/>
        </authorList>
    </citation>
    <scope>NUCLEOTIDE SEQUENCE [LARGE SCALE GENOMIC DNA]</scope>
    <source>
        <strain evidence="11 12">NEAU-LL90</strain>
    </source>
</reference>
<dbReference type="PANTHER" id="PTHR43756">
    <property type="entry name" value="CHOLINE MONOOXYGENASE, CHLOROPLASTIC"/>
    <property type="match status" value="1"/>
</dbReference>
<organism evidence="11 12">
    <name type="scientific">Nocardia stercoris</name>
    <dbReference type="NCBI Taxonomy" id="2483361"/>
    <lineage>
        <taxon>Bacteria</taxon>
        <taxon>Bacillati</taxon>
        <taxon>Actinomycetota</taxon>
        <taxon>Actinomycetes</taxon>
        <taxon>Mycobacteriales</taxon>
        <taxon>Nocardiaceae</taxon>
        <taxon>Nocardia</taxon>
    </lineage>
</organism>